<dbReference type="EC" id="6.4.1.4" evidence="2"/>
<dbReference type="InterPro" id="IPR045190">
    <property type="entry name" value="MCCB/AccD1-like"/>
</dbReference>
<protein>
    <recommendedName>
        <fullName evidence="2">methylcrotonoyl-CoA carboxylase</fullName>
        <ecNumber evidence="2">6.4.1.4</ecNumber>
    </recommendedName>
    <alternativeName>
        <fullName evidence="5">3-methylcrotonyl-CoA carboxylase 2</fullName>
    </alternativeName>
    <alternativeName>
        <fullName evidence="3">3-methylcrotonyl-CoA carboxylase non-biotin-containing subunit</fullName>
    </alternativeName>
    <alternativeName>
        <fullName evidence="4">3-methylcrotonyl-CoA:carbon dioxide ligase subunit beta</fullName>
    </alternativeName>
</protein>
<dbReference type="UniPathway" id="UPA00363">
    <property type="reaction ID" value="UER00861"/>
</dbReference>
<dbReference type="EMBL" id="JH817310">
    <property type="protein sequence ID" value="EKC31209.1"/>
    <property type="molecule type" value="Genomic_DNA"/>
</dbReference>
<dbReference type="GO" id="GO:0006552">
    <property type="term" value="P:L-leucine catabolic process"/>
    <property type="evidence" value="ECO:0007669"/>
    <property type="project" value="UniProtKB-UniPathway"/>
</dbReference>
<dbReference type="InterPro" id="IPR011763">
    <property type="entry name" value="COA_CT_C"/>
</dbReference>
<evidence type="ECO:0000256" key="4">
    <source>
        <dbReference type="ARBA" id="ARBA00031237"/>
    </source>
</evidence>
<dbReference type="InterPro" id="IPR029045">
    <property type="entry name" value="ClpP/crotonase-like_dom_sf"/>
</dbReference>
<dbReference type="AlphaFoldDB" id="K1QJ46"/>
<dbReference type="GO" id="GO:0005739">
    <property type="term" value="C:mitochondrion"/>
    <property type="evidence" value="ECO:0007669"/>
    <property type="project" value="TreeGrafter"/>
</dbReference>
<dbReference type="InterPro" id="IPR011762">
    <property type="entry name" value="COA_CT_N"/>
</dbReference>
<organism evidence="7">
    <name type="scientific">Magallana gigas</name>
    <name type="common">Pacific oyster</name>
    <name type="synonym">Crassostrea gigas</name>
    <dbReference type="NCBI Taxonomy" id="29159"/>
    <lineage>
        <taxon>Eukaryota</taxon>
        <taxon>Metazoa</taxon>
        <taxon>Spiralia</taxon>
        <taxon>Lophotrochozoa</taxon>
        <taxon>Mollusca</taxon>
        <taxon>Bivalvia</taxon>
        <taxon>Autobranchia</taxon>
        <taxon>Pteriomorphia</taxon>
        <taxon>Ostreida</taxon>
        <taxon>Ostreoidea</taxon>
        <taxon>Ostreidae</taxon>
        <taxon>Magallana</taxon>
    </lineage>
</organism>
<evidence type="ECO:0000256" key="2">
    <source>
        <dbReference type="ARBA" id="ARBA00026116"/>
    </source>
</evidence>
<evidence type="ECO:0000313" key="7">
    <source>
        <dbReference type="EMBL" id="EKC31209.1"/>
    </source>
</evidence>
<evidence type="ECO:0000256" key="3">
    <source>
        <dbReference type="ARBA" id="ARBA00031109"/>
    </source>
</evidence>
<dbReference type="SUPFAM" id="SSF52096">
    <property type="entry name" value="ClpP/crotonase"/>
    <property type="match status" value="2"/>
</dbReference>
<evidence type="ECO:0000256" key="6">
    <source>
        <dbReference type="ARBA" id="ARBA00052347"/>
    </source>
</evidence>
<evidence type="ECO:0000256" key="5">
    <source>
        <dbReference type="ARBA" id="ARBA00031404"/>
    </source>
</evidence>
<dbReference type="GO" id="GO:1905202">
    <property type="term" value="C:methylcrotonoyl-CoA carboxylase complex"/>
    <property type="evidence" value="ECO:0007669"/>
    <property type="project" value="TreeGrafter"/>
</dbReference>
<dbReference type="HOGENOM" id="CLU_018822_0_2_1"/>
<name>K1QJ46_MAGGI</name>
<accession>K1QJ46</accession>
<dbReference type="Pfam" id="PF01039">
    <property type="entry name" value="Carboxyl_trans"/>
    <property type="match status" value="1"/>
</dbReference>
<dbReference type="InterPro" id="IPR034733">
    <property type="entry name" value="AcCoA_carboxyl_beta"/>
</dbReference>
<dbReference type="PROSITE" id="PS50980">
    <property type="entry name" value="COA_CT_NTER"/>
    <property type="match status" value="1"/>
</dbReference>
<dbReference type="InParanoid" id="K1QJ46"/>
<dbReference type="PANTHER" id="PTHR22855:SF47">
    <property type="entry name" value="METHYLCROTONOYL-COA CARBOXYLASE"/>
    <property type="match status" value="1"/>
</dbReference>
<comment type="catalytic activity">
    <reaction evidence="6">
        <text>3-methylbut-2-enoyl-CoA + hydrogencarbonate + ATP = 3-methyl-(2E)-glutaconyl-CoA + ADP + phosphate + H(+)</text>
        <dbReference type="Rhea" id="RHEA:13589"/>
        <dbReference type="ChEBI" id="CHEBI:15378"/>
        <dbReference type="ChEBI" id="CHEBI:17544"/>
        <dbReference type="ChEBI" id="CHEBI:30616"/>
        <dbReference type="ChEBI" id="CHEBI:43474"/>
        <dbReference type="ChEBI" id="CHEBI:57344"/>
        <dbReference type="ChEBI" id="CHEBI:57346"/>
        <dbReference type="ChEBI" id="CHEBI:456216"/>
        <dbReference type="EC" id="6.4.1.4"/>
    </reaction>
</comment>
<dbReference type="PANTHER" id="PTHR22855">
    <property type="entry name" value="ACETYL, PROPIONYL, PYRUVATE, AND GLUTACONYL CARBOXYLASE-RELATED"/>
    <property type="match status" value="1"/>
</dbReference>
<evidence type="ECO:0000256" key="1">
    <source>
        <dbReference type="ARBA" id="ARBA00025711"/>
    </source>
</evidence>
<gene>
    <name evidence="7" type="ORF">CGI_10020786</name>
</gene>
<dbReference type="FunFam" id="3.90.226.10:FF:000046">
    <property type="entry name" value="Geranyl-CoA carboxylase beta subunit"/>
    <property type="match status" value="1"/>
</dbReference>
<dbReference type="PROSITE" id="PS50989">
    <property type="entry name" value="COA_CT_CTER"/>
    <property type="match status" value="1"/>
</dbReference>
<proteinExistence type="predicted"/>
<reference evidence="7" key="1">
    <citation type="journal article" date="2012" name="Nature">
        <title>The oyster genome reveals stress adaptation and complexity of shell formation.</title>
        <authorList>
            <person name="Zhang G."/>
            <person name="Fang X."/>
            <person name="Guo X."/>
            <person name="Li L."/>
            <person name="Luo R."/>
            <person name="Xu F."/>
            <person name="Yang P."/>
            <person name="Zhang L."/>
            <person name="Wang X."/>
            <person name="Qi H."/>
            <person name="Xiong Z."/>
            <person name="Que H."/>
            <person name="Xie Y."/>
            <person name="Holland P.W."/>
            <person name="Paps J."/>
            <person name="Zhu Y."/>
            <person name="Wu F."/>
            <person name="Chen Y."/>
            <person name="Wang J."/>
            <person name="Peng C."/>
            <person name="Meng J."/>
            <person name="Yang L."/>
            <person name="Liu J."/>
            <person name="Wen B."/>
            <person name="Zhang N."/>
            <person name="Huang Z."/>
            <person name="Zhu Q."/>
            <person name="Feng Y."/>
            <person name="Mount A."/>
            <person name="Hedgecock D."/>
            <person name="Xu Z."/>
            <person name="Liu Y."/>
            <person name="Domazet-Loso T."/>
            <person name="Du Y."/>
            <person name="Sun X."/>
            <person name="Zhang S."/>
            <person name="Liu B."/>
            <person name="Cheng P."/>
            <person name="Jiang X."/>
            <person name="Li J."/>
            <person name="Fan D."/>
            <person name="Wang W."/>
            <person name="Fu W."/>
            <person name="Wang T."/>
            <person name="Wang B."/>
            <person name="Zhang J."/>
            <person name="Peng Z."/>
            <person name="Li Y."/>
            <person name="Li N."/>
            <person name="Wang J."/>
            <person name="Chen M."/>
            <person name="He Y."/>
            <person name="Tan F."/>
            <person name="Song X."/>
            <person name="Zheng Q."/>
            <person name="Huang R."/>
            <person name="Yang H."/>
            <person name="Du X."/>
            <person name="Chen L."/>
            <person name="Yang M."/>
            <person name="Gaffney P.M."/>
            <person name="Wang S."/>
            <person name="Luo L."/>
            <person name="She Z."/>
            <person name="Ming Y."/>
            <person name="Huang W."/>
            <person name="Zhang S."/>
            <person name="Huang B."/>
            <person name="Zhang Y."/>
            <person name="Qu T."/>
            <person name="Ni P."/>
            <person name="Miao G."/>
            <person name="Wang J."/>
            <person name="Wang Q."/>
            <person name="Steinberg C.E."/>
            <person name="Wang H."/>
            <person name="Li N."/>
            <person name="Qian L."/>
            <person name="Zhang G."/>
            <person name="Li Y."/>
            <person name="Yang H."/>
            <person name="Liu X."/>
            <person name="Wang J."/>
            <person name="Yin Y."/>
            <person name="Wang J."/>
        </authorList>
    </citation>
    <scope>NUCLEOTIDE SEQUENCE [LARGE SCALE GENOMIC DNA]</scope>
    <source>
        <strain evidence="7">05x7-T-G4-1.051#20</strain>
    </source>
</reference>
<dbReference type="Gene3D" id="3.90.226.10">
    <property type="entry name" value="2-enoyl-CoA Hydratase, Chain A, domain 1"/>
    <property type="match status" value="2"/>
</dbReference>
<sequence>MLKPICQLLYARRLLQSLPIIETSSTRFITTSNSTNNRTFKSSFRVIQDTSIDPVESERNEKNYKQLLDQYTKHVELAKSGGGEAAVQRHTLKQKKLLASERLRLLLDDEEDFLELGLSAGLGMPYGDVPRAGMISGIGRIHGRLCMIIANDATVKGGTIYPVALKKQLRVQEIAEQNRLPTYYVVESGGGFLPLQAEIFLPGGRTFYNEAVMSSLGIPQLAIVCGNCTAGGAYIPTMAEEAVMIHKQGYIFLGGPPLVKAATGEVISAEDLGGATLHCSVSGCTDYFAEDEPEAFMIGRNIAETLPSHNSCTLESEPPLYDANDIPGLISPENNIDIYQIISRIIDGSQFSEFKKKFGPTLVTGFGYIHGCLVGIVGNNGWLSEHAADKGAHFVQLCCERNIPLIFLQNTQDNPDPPLSGEMYGNQLRAHAKMISAVSCSCVPLITFIIGNAIGPTSYVMANRSMSPNFLFCWPNAVFCIDNPNKITQDLLQAGSSTGADVEAVKVKVTQKMNTETTSFYAASRVWNDGIVLPQETRKVVRQCLEVVNAYRQRDQPKAQVVRQCLEVVNAYRQRDQPKAQVGMGDFWEHKNLIPEQLNTSDICHRAKLQSE</sequence>
<dbReference type="GO" id="GO:0004485">
    <property type="term" value="F:methylcrotonoyl-CoA carboxylase activity"/>
    <property type="evidence" value="ECO:0007669"/>
    <property type="project" value="UniProtKB-EC"/>
</dbReference>
<comment type="pathway">
    <text evidence="1">Amino-acid degradation; L-leucine degradation; (S)-3-hydroxy-3-methylglutaryl-CoA from 3-isovaleryl-CoA: step 2/3.</text>
</comment>